<evidence type="ECO:0000256" key="2">
    <source>
        <dbReference type="ARBA" id="ARBA00007951"/>
    </source>
</evidence>
<protein>
    <recommendedName>
        <fullName evidence="3">alpha-L-fucosidase</fullName>
        <ecNumber evidence="3">3.2.1.51</ecNumber>
    </recommendedName>
</protein>
<dbReference type="EC" id="3.2.1.51" evidence="3"/>
<organism evidence="9 10">
    <name type="scientific">Owenia fusiformis</name>
    <name type="common">Polychaete worm</name>
    <dbReference type="NCBI Taxonomy" id="6347"/>
    <lineage>
        <taxon>Eukaryota</taxon>
        <taxon>Metazoa</taxon>
        <taxon>Spiralia</taxon>
        <taxon>Lophotrochozoa</taxon>
        <taxon>Annelida</taxon>
        <taxon>Polychaeta</taxon>
        <taxon>Sedentaria</taxon>
        <taxon>Canalipalpata</taxon>
        <taxon>Sabellida</taxon>
        <taxon>Oweniida</taxon>
        <taxon>Oweniidae</taxon>
        <taxon>Owenia</taxon>
    </lineage>
</organism>
<dbReference type="Gene3D" id="2.60.40.1180">
    <property type="entry name" value="Golgi alpha-mannosidase II"/>
    <property type="match status" value="1"/>
</dbReference>
<feature type="domain" description="Alpha-L-fucosidase C-terminal" evidence="8">
    <location>
        <begin position="103"/>
        <end position="191"/>
    </location>
</feature>
<dbReference type="InterPro" id="IPR017853">
    <property type="entry name" value="GH"/>
</dbReference>
<dbReference type="InterPro" id="IPR000933">
    <property type="entry name" value="Glyco_hydro_29"/>
</dbReference>
<dbReference type="Pfam" id="PF01120">
    <property type="entry name" value="Alpha_L_fucos"/>
    <property type="match status" value="1"/>
</dbReference>
<dbReference type="AlphaFoldDB" id="A0A8J1U4Q1"/>
<evidence type="ECO:0000313" key="9">
    <source>
        <dbReference type="EMBL" id="CAH1794580.1"/>
    </source>
</evidence>
<keyword evidence="5" id="KW-0378">Hydrolase</keyword>
<dbReference type="InterPro" id="IPR013780">
    <property type="entry name" value="Glyco_hydro_b"/>
</dbReference>
<comment type="caution">
    <text evidence="9">The sequence shown here is derived from an EMBL/GenBank/DDBJ whole genome shotgun (WGS) entry which is preliminary data.</text>
</comment>
<gene>
    <name evidence="9" type="ORF">OFUS_LOCUS19251</name>
</gene>
<evidence type="ECO:0000259" key="7">
    <source>
        <dbReference type="Pfam" id="PF01120"/>
    </source>
</evidence>
<evidence type="ECO:0000256" key="3">
    <source>
        <dbReference type="ARBA" id="ARBA00012662"/>
    </source>
</evidence>
<keyword evidence="10" id="KW-1185">Reference proteome</keyword>
<dbReference type="InterPro" id="IPR031919">
    <property type="entry name" value="Fucosidase_C"/>
</dbReference>
<dbReference type="PRINTS" id="PR00741">
    <property type="entry name" value="GLHYDRLASE29"/>
</dbReference>
<proteinExistence type="inferred from homology"/>
<evidence type="ECO:0000256" key="4">
    <source>
        <dbReference type="ARBA" id="ARBA00022729"/>
    </source>
</evidence>
<sequence length="195" mass="22187">MNLNAYEQLIGVLQKHKWENCMTIDKASWGYRRNSGLADYLSTHELITELVETVSCGGNLLMNVAPTYDGRIMPIYEERLRDMGKWLVVNGEAIFKTKPWIHQNDTVTKDIWYTMRKTQSGTSVYAITLQWPMGNTLELGGVTPTDQLNVSLLGLHLALNWHASSKGGIFIEIPPITVNEMPCEWAWVFRLDGLK</sequence>
<comment type="function">
    <text evidence="1">Alpha-L-fucosidase is responsible for hydrolyzing the alpha-1,6-linked fucose joined to the reducing-end N-acetylglucosamine of the carbohydrate moieties of glycoproteins.</text>
</comment>
<evidence type="ECO:0000313" key="10">
    <source>
        <dbReference type="Proteomes" id="UP000749559"/>
    </source>
</evidence>
<name>A0A8J1U4Q1_OWEFU</name>
<dbReference type="Pfam" id="PF16757">
    <property type="entry name" value="Fucosidase_C"/>
    <property type="match status" value="1"/>
</dbReference>
<dbReference type="OrthoDB" id="6039950at2759"/>
<dbReference type="FunFam" id="2.60.40.1180:FF:000013">
    <property type="entry name" value="Alpha-L-fucosidase"/>
    <property type="match status" value="1"/>
</dbReference>
<dbReference type="Gene3D" id="3.20.20.80">
    <property type="entry name" value="Glycosidases"/>
    <property type="match status" value="1"/>
</dbReference>
<evidence type="ECO:0000256" key="1">
    <source>
        <dbReference type="ARBA" id="ARBA00004071"/>
    </source>
</evidence>
<dbReference type="EMBL" id="CAIIXF020000009">
    <property type="protein sequence ID" value="CAH1794580.1"/>
    <property type="molecule type" value="Genomic_DNA"/>
</dbReference>
<dbReference type="GO" id="GO:0016139">
    <property type="term" value="P:glycoside catabolic process"/>
    <property type="evidence" value="ECO:0007669"/>
    <property type="project" value="TreeGrafter"/>
</dbReference>
<dbReference type="PANTHER" id="PTHR10030:SF37">
    <property type="entry name" value="ALPHA-L-FUCOSIDASE-RELATED"/>
    <property type="match status" value="1"/>
</dbReference>
<dbReference type="SMART" id="SM00812">
    <property type="entry name" value="Alpha_L_fucos"/>
    <property type="match status" value="1"/>
</dbReference>
<dbReference type="InterPro" id="IPR016286">
    <property type="entry name" value="FUC_metazoa-typ"/>
</dbReference>
<evidence type="ECO:0000256" key="5">
    <source>
        <dbReference type="ARBA" id="ARBA00022801"/>
    </source>
</evidence>
<dbReference type="GO" id="GO:0006004">
    <property type="term" value="P:fucose metabolic process"/>
    <property type="evidence" value="ECO:0007669"/>
    <property type="project" value="InterPro"/>
</dbReference>
<dbReference type="InterPro" id="IPR057739">
    <property type="entry name" value="Glyco_hydro_29_N"/>
</dbReference>
<dbReference type="GO" id="GO:0004560">
    <property type="term" value="F:alpha-L-fucosidase activity"/>
    <property type="evidence" value="ECO:0007669"/>
    <property type="project" value="UniProtKB-EC"/>
</dbReference>
<keyword evidence="6" id="KW-0326">Glycosidase</keyword>
<dbReference type="Proteomes" id="UP000749559">
    <property type="component" value="Unassembled WGS sequence"/>
</dbReference>
<dbReference type="PANTHER" id="PTHR10030">
    <property type="entry name" value="ALPHA-L-FUCOSIDASE"/>
    <property type="match status" value="1"/>
</dbReference>
<dbReference type="GO" id="GO:0005764">
    <property type="term" value="C:lysosome"/>
    <property type="evidence" value="ECO:0007669"/>
    <property type="project" value="TreeGrafter"/>
</dbReference>
<evidence type="ECO:0000259" key="8">
    <source>
        <dbReference type="Pfam" id="PF16757"/>
    </source>
</evidence>
<comment type="similarity">
    <text evidence="2">Belongs to the glycosyl hydrolase 29 family.</text>
</comment>
<keyword evidence="4" id="KW-0732">Signal</keyword>
<evidence type="ECO:0000256" key="6">
    <source>
        <dbReference type="ARBA" id="ARBA00023295"/>
    </source>
</evidence>
<dbReference type="SUPFAM" id="SSF51445">
    <property type="entry name" value="(Trans)glycosidases"/>
    <property type="match status" value="1"/>
</dbReference>
<feature type="domain" description="Glycoside hydrolase family 29 N-terminal" evidence="7">
    <location>
        <begin position="10"/>
        <end position="92"/>
    </location>
</feature>
<reference evidence="9" key="1">
    <citation type="submission" date="2022-03" db="EMBL/GenBank/DDBJ databases">
        <authorList>
            <person name="Martin C."/>
        </authorList>
    </citation>
    <scope>NUCLEOTIDE SEQUENCE</scope>
</reference>
<accession>A0A8J1U4Q1</accession>